<evidence type="ECO:0000313" key="1">
    <source>
        <dbReference type="EMBL" id="CAI0433586.1"/>
    </source>
</evidence>
<evidence type="ECO:0000313" key="2">
    <source>
        <dbReference type="Proteomes" id="UP001154282"/>
    </source>
</evidence>
<protein>
    <submittedName>
        <fullName evidence="1">Uncharacterized protein</fullName>
    </submittedName>
</protein>
<gene>
    <name evidence="1" type="ORF">LITE_LOCUS23946</name>
</gene>
<dbReference type="EMBL" id="CAMGYJ010000006">
    <property type="protein sequence ID" value="CAI0433586.1"/>
    <property type="molecule type" value="Genomic_DNA"/>
</dbReference>
<dbReference type="Proteomes" id="UP001154282">
    <property type="component" value="Unassembled WGS sequence"/>
</dbReference>
<name>A0AAV0LJH9_9ROSI</name>
<comment type="caution">
    <text evidence="1">The sequence shown here is derived from an EMBL/GenBank/DDBJ whole genome shotgun (WGS) entry which is preliminary data.</text>
</comment>
<reference evidence="1" key="1">
    <citation type="submission" date="2022-08" db="EMBL/GenBank/DDBJ databases">
        <authorList>
            <person name="Gutierrez-Valencia J."/>
        </authorList>
    </citation>
    <scope>NUCLEOTIDE SEQUENCE</scope>
</reference>
<sequence length="11" mass="1222">MELEISAILGF</sequence>
<accession>A0AAV0LJH9</accession>
<proteinExistence type="predicted"/>
<organism evidence="1 2">
    <name type="scientific">Linum tenue</name>
    <dbReference type="NCBI Taxonomy" id="586396"/>
    <lineage>
        <taxon>Eukaryota</taxon>
        <taxon>Viridiplantae</taxon>
        <taxon>Streptophyta</taxon>
        <taxon>Embryophyta</taxon>
        <taxon>Tracheophyta</taxon>
        <taxon>Spermatophyta</taxon>
        <taxon>Magnoliopsida</taxon>
        <taxon>eudicotyledons</taxon>
        <taxon>Gunneridae</taxon>
        <taxon>Pentapetalae</taxon>
        <taxon>rosids</taxon>
        <taxon>fabids</taxon>
        <taxon>Malpighiales</taxon>
        <taxon>Linaceae</taxon>
        <taxon>Linum</taxon>
    </lineage>
</organism>
<keyword evidence="2" id="KW-1185">Reference proteome</keyword>